<evidence type="ECO:0000313" key="4">
    <source>
        <dbReference type="Proteomes" id="UP000475862"/>
    </source>
</evidence>
<evidence type="ECO:0000256" key="1">
    <source>
        <dbReference type="PROSITE-ProRule" id="PRU00339"/>
    </source>
</evidence>
<dbReference type="GO" id="GO:0097730">
    <property type="term" value="C:non-motile cilium"/>
    <property type="evidence" value="ECO:0007669"/>
    <property type="project" value="TreeGrafter"/>
</dbReference>
<sequence length="860" mass="97753">MDSAHLKNKFNAYDSDMYSQYDYHLDGAKEDPEEILRHALRSSYSRRASMSTKAPTGLPLPFATTPQIKDPQALVLRPESSRSGSESSNRPATAVRGAGYTSHSSTYDVLSQPSRNMIMSEPNKEERIEDKIKKLEKRIHDLVNEACLAEARGDFQMGLEKSKDASNKERSLIRMQEQAGLNDSHNIDLTFLVLFTLGNQYAANEMYTEALNTYQVISKNRLFQNGARMRVNVANIYEKIGQPEKAIKMYRMALDQVPNTNKSFKRAITHNIGVIFLKLGKYEDACSNFEYIMHEKPMFKAGMHALLCYYMSGNKDKSKQIFKQMLEISLDIDFEDKYAANSDDIEATLLAEAIKSDPLTKYEKQIKSNFEKTILNAAHLISSIIEDTFTEGYSWCLDTIKMSRYSYLAGHLEINKAVGFLYQNNITSAIDTLKAFDNKDSKVASAAATNLSFIHFLKGDLEQAERTSIAACETDSYNSLACVNQGNCFFVKQDYYKAKELYTLALEKDIMCSEAMYNLGLTNKQLGHLDDAMDCFQKLHVIISNHPEVIYQIASLNEMIGDLEQAIEWYLQLLSIVPDDVGVLQKLGDIYENINDKQQAYHYYYESYRHYPSNLEVLDWLGAYFVEMKVPEKAVDYFEQASLMQPAEPKWYMLIGSCYRRAGHFQLALQTYKDVLNRFPDNTECLKLLIRICTDLGLKEASEYSELLRKAEKAKDIRERISTARTGYRKTMETRGGTGMVTTSNTNNYVQKQTASGETNIYVHNSPKDSGLASDSSQRPRTSRGGTALITTSMPLTSAYSRQNISDEMNIYVHPEAKLPNEMYNDPLGPLQRPRTSTSRPITSLEKEFADEQVQDLLPE</sequence>
<dbReference type="GO" id="GO:0042073">
    <property type="term" value="P:intraciliary transport"/>
    <property type="evidence" value="ECO:0007669"/>
    <property type="project" value="TreeGrafter"/>
</dbReference>
<dbReference type="Pfam" id="PF13432">
    <property type="entry name" value="TPR_16"/>
    <property type="match status" value="1"/>
</dbReference>
<dbReference type="InterPro" id="IPR019734">
    <property type="entry name" value="TPR_rpt"/>
</dbReference>
<proteinExistence type="predicted"/>
<dbReference type="PANTHER" id="PTHR44117:SF1">
    <property type="entry name" value="INTRAFLAGELLAR TRANSPORT PROTEIN 88 HOMOLOG"/>
    <property type="match status" value="1"/>
</dbReference>
<feature type="repeat" description="TPR" evidence="1">
    <location>
        <begin position="581"/>
        <end position="614"/>
    </location>
</feature>
<organism evidence="3 4">
    <name type="scientific">Aphis glycines</name>
    <name type="common">Soybean aphid</name>
    <dbReference type="NCBI Taxonomy" id="307491"/>
    <lineage>
        <taxon>Eukaryota</taxon>
        <taxon>Metazoa</taxon>
        <taxon>Ecdysozoa</taxon>
        <taxon>Arthropoda</taxon>
        <taxon>Hexapoda</taxon>
        <taxon>Insecta</taxon>
        <taxon>Pterygota</taxon>
        <taxon>Neoptera</taxon>
        <taxon>Paraneoptera</taxon>
        <taxon>Hemiptera</taxon>
        <taxon>Sternorrhyncha</taxon>
        <taxon>Aphidomorpha</taxon>
        <taxon>Aphidoidea</taxon>
        <taxon>Aphididae</taxon>
        <taxon>Aphidini</taxon>
        <taxon>Aphis</taxon>
        <taxon>Aphis</taxon>
    </lineage>
</organism>
<evidence type="ECO:0008006" key="5">
    <source>
        <dbReference type="Google" id="ProtNLM"/>
    </source>
</evidence>
<feature type="region of interest" description="Disordered" evidence="2">
    <location>
        <begin position="763"/>
        <end position="788"/>
    </location>
</feature>
<dbReference type="EMBL" id="VYZN01000041">
    <property type="protein sequence ID" value="KAE9531472.1"/>
    <property type="molecule type" value="Genomic_DNA"/>
</dbReference>
<name>A0A6G0TE86_APHGL</name>
<feature type="repeat" description="TPR" evidence="1">
    <location>
        <begin position="227"/>
        <end position="260"/>
    </location>
</feature>
<dbReference type="SUPFAM" id="SSF48452">
    <property type="entry name" value="TPR-like"/>
    <property type="match status" value="1"/>
</dbReference>
<dbReference type="AlphaFoldDB" id="A0A6G0TE86"/>
<feature type="compositionally biased region" description="Acidic residues" evidence="2">
    <location>
        <begin position="851"/>
        <end position="860"/>
    </location>
</feature>
<comment type="caution">
    <text evidence="3">The sequence shown here is derived from an EMBL/GenBank/DDBJ whole genome shotgun (WGS) entry which is preliminary data.</text>
</comment>
<keyword evidence="1" id="KW-0802">TPR repeat</keyword>
<keyword evidence="4" id="KW-1185">Reference proteome</keyword>
<dbReference type="Pfam" id="PF13181">
    <property type="entry name" value="TPR_8"/>
    <property type="match status" value="2"/>
</dbReference>
<feature type="region of interest" description="Disordered" evidence="2">
    <location>
        <begin position="823"/>
        <end position="860"/>
    </location>
</feature>
<dbReference type="GO" id="GO:0005814">
    <property type="term" value="C:centriole"/>
    <property type="evidence" value="ECO:0007669"/>
    <property type="project" value="TreeGrafter"/>
</dbReference>
<gene>
    <name evidence="3" type="ORF">AGLY_010678</name>
</gene>
<dbReference type="PANTHER" id="PTHR44117">
    <property type="entry name" value="INTRAFLAGELLAR TRANSPORT PROTEIN 88 HOMOLOG"/>
    <property type="match status" value="1"/>
</dbReference>
<dbReference type="GO" id="GO:0097546">
    <property type="term" value="C:ciliary base"/>
    <property type="evidence" value="ECO:0007669"/>
    <property type="project" value="TreeGrafter"/>
</dbReference>
<dbReference type="GO" id="GO:0036064">
    <property type="term" value="C:ciliary basal body"/>
    <property type="evidence" value="ECO:0007669"/>
    <property type="project" value="TreeGrafter"/>
</dbReference>
<feature type="region of interest" description="Disordered" evidence="2">
    <location>
        <begin position="46"/>
        <end position="107"/>
    </location>
</feature>
<feature type="repeat" description="TPR" evidence="1">
    <location>
        <begin position="547"/>
        <end position="580"/>
    </location>
</feature>
<dbReference type="GO" id="GO:0019894">
    <property type="term" value="F:kinesin binding"/>
    <property type="evidence" value="ECO:0007669"/>
    <property type="project" value="TreeGrafter"/>
</dbReference>
<dbReference type="SUPFAM" id="SSF81901">
    <property type="entry name" value="HCP-like"/>
    <property type="match status" value="1"/>
</dbReference>
<feature type="repeat" description="TPR" evidence="1">
    <location>
        <begin position="513"/>
        <end position="546"/>
    </location>
</feature>
<feature type="repeat" description="TPR" evidence="1">
    <location>
        <begin position="649"/>
        <end position="682"/>
    </location>
</feature>
<evidence type="ECO:0000313" key="3">
    <source>
        <dbReference type="EMBL" id="KAE9531472.1"/>
    </source>
</evidence>
<evidence type="ECO:0000256" key="2">
    <source>
        <dbReference type="SAM" id="MobiDB-lite"/>
    </source>
</evidence>
<accession>A0A6G0TE86</accession>
<dbReference type="InterPro" id="IPR011990">
    <property type="entry name" value="TPR-like_helical_dom_sf"/>
</dbReference>
<protein>
    <recommendedName>
        <fullName evidence="5">No mechanoreceptor potential B</fullName>
    </recommendedName>
</protein>
<reference evidence="3 4" key="1">
    <citation type="submission" date="2019-08" db="EMBL/GenBank/DDBJ databases">
        <title>The genome of the soybean aphid Biotype 1, its phylome, world population structure and adaptation to the North American continent.</title>
        <authorList>
            <person name="Giordano R."/>
            <person name="Donthu R.K."/>
            <person name="Hernandez A.G."/>
            <person name="Wright C.L."/>
            <person name="Zimin A.V."/>
        </authorList>
    </citation>
    <scope>NUCLEOTIDE SEQUENCE [LARGE SCALE GENOMIC DNA]</scope>
    <source>
        <tissue evidence="3">Whole aphids</tissue>
    </source>
</reference>
<dbReference type="Gene3D" id="1.25.40.10">
    <property type="entry name" value="Tetratricopeptide repeat domain"/>
    <property type="match status" value="2"/>
</dbReference>
<dbReference type="SMART" id="SM00028">
    <property type="entry name" value="TPR"/>
    <property type="match status" value="9"/>
</dbReference>
<dbReference type="PROSITE" id="PS50005">
    <property type="entry name" value="TPR"/>
    <property type="match status" value="5"/>
</dbReference>
<dbReference type="Proteomes" id="UP000475862">
    <property type="component" value="Unassembled WGS sequence"/>
</dbReference>
<dbReference type="GO" id="GO:1905515">
    <property type="term" value="P:non-motile cilium assembly"/>
    <property type="evidence" value="ECO:0007669"/>
    <property type="project" value="TreeGrafter"/>
</dbReference>
<dbReference type="Pfam" id="PF13176">
    <property type="entry name" value="TPR_7"/>
    <property type="match status" value="1"/>
</dbReference>
<dbReference type="OrthoDB" id="1926212at2759"/>